<feature type="transmembrane region" description="Helical" evidence="1">
    <location>
        <begin position="49"/>
        <end position="69"/>
    </location>
</feature>
<comment type="caution">
    <text evidence="2">The sequence shown here is derived from an EMBL/GenBank/DDBJ whole genome shotgun (WGS) entry which is preliminary data.</text>
</comment>
<keyword evidence="1" id="KW-0472">Membrane</keyword>
<gene>
    <name evidence="2" type="ORF">PG993_014790</name>
</gene>
<keyword evidence="1" id="KW-0812">Transmembrane</keyword>
<dbReference type="Proteomes" id="UP001444661">
    <property type="component" value="Unassembled WGS sequence"/>
</dbReference>
<sequence>MALRDHVQYASVPANDDPNYRSVKPQASRQGLFTPVKWKVEWKAPASMLFLFISGVLVTIAHHCFNSFFSGRDVEAVEELGSEFATQIWILRYGTAFAFLSKTLLASAVAIAYKQHIWITLGDRANSISTINVIFAATHDFLALLNPKLAMRAVTPALMALVIWCLPLAAVITPSTLLVISATRLDTSIQSVPTLNLRDSGLYTFSGLGTGGLSPLITRITTSVASNMEILPMPAIDNRDGMYQHEFRAPSMRCEAATGSRLQNMTGIWNATEKEISGSAGGQLQYLAYTLAEGPDGKPRTSYNATEYVRQCIAGENCPTSGGPAIAARLSDESIVCFVHNTTFKVQFAGLGRTQIITTYTFEYHEAASDGISQALARAITTILNGAIGAAMSGPVAHSGDSGASSLITIKTRIMETALIGLVSTAFKGAWGGPIQDLAKEDKLLARNRTLATMIEELSRNQTLSLFSSERLWSDNRTEVEVNHNIFYTKYEYQQANLLLSYGIAIGVSAACVLMGLRALWVNGVSHDTSFCSIMATTRNTSLDQLTLGHSVGAEPAPHLILDTRLRFGVLGNSGPGEDAASDQVVRAGFGLEKDVQPLRKGQVVY</sequence>
<feature type="transmembrane region" description="Helical" evidence="1">
    <location>
        <begin position="499"/>
        <end position="521"/>
    </location>
</feature>
<keyword evidence="3" id="KW-1185">Reference proteome</keyword>
<dbReference type="EMBL" id="JAQQWK010000014">
    <property type="protein sequence ID" value="KAK8016601.1"/>
    <property type="molecule type" value="Genomic_DNA"/>
</dbReference>
<feature type="transmembrane region" description="Helical" evidence="1">
    <location>
        <begin position="125"/>
        <end position="145"/>
    </location>
</feature>
<organism evidence="2 3">
    <name type="scientific">Apiospora rasikravindrae</name>
    <dbReference type="NCBI Taxonomy" id="990691"/>
    <lineage>
        <taxon>Eukaryota</taxon>
        <taxon>Fungi</taxon>
        <taxon>Dikarya</taxon>
        <taxon>Ascomycota</taxon>
        <taxon>Pezizomycotina</taxon>
        <taxon>Sordariomycetes</taxon>
        <taxon>Xylariomycetidae</taxon>
        <taxon>Amphisphaeriales</taxon>
        <taxon>Apiosporaceae</taxon>
        <taxon>Apiospora</taxon>
    </lineage>
</organism>
<feature type="transmembrane region" description="Helical" evidence="1">
    <location>
        <begin position="89"/>
        <end position="113"/>
    </location>
</feature>
<evidence type="ECO:0000313" key="3">
    <source>
        <dbReference type="Proteomes" id="UP001444661"/>
    </source>
</evidence>
<accession>A0ABR1RNS2</accession>
<keyword evidence="1" id="KW-1133">Transmembrane helix</keyword>
<dbReference type="PANTHER" id="PTHR35041:SF3">
    <property type="entry name" value="FORMYLMETHIONINE DEFORMYLASE-LIKE PROTEIN"/>
    <property type="match status" value="1"/>
</dbReference>
<proteinExistence type="predicted"/>
<name>A0ABR1RNS2_9PEZI</name>
<reference evidence="2 3" key="1">
    <citation type="submission" date="2023-01" db="EMBL/GenBank/DDBJ databases">
        <title>Analysis of 21 Apiospora genomes using comparative genomics revels a genus with tremendous synthesis potential of carbohydrate active enzymes and secondary metabolites.</title>
        <authorList>
            <person name="Sorensen T."/>
        </authorList>
    </citation>
    <scope>NUCLEOTIDE SEQUENCE [LARGE SCALE GENOMIC DNA]</scope>
    <source>
        <strain evidence="2 3">CBS 33761</strain>
    </source>
</reference>
<protein>
    <submittedName>
        <fullName evidence="2">Uncharacterized protein</fullName>
    </submittedName>
</protein>
<evidence type="ECO:0000313" key="2">
    <source>
        <dbReference type="EMBL" id="KAK8016601.1"/>
    </source>
</evidence>
<evidence type="ECO:0000256" key="1">
    <source>
        <dbReference type="SAM" id="Phobius"/>
    </source>
</evidence>
<feature type="transmembrane region" description="Helical" evidence="1">
    <location>
        <begin position="157"/>
        <end position="180"/>
    </location>
</feature>
<dbReference type="PANTHER" id="PTHR35041">
    <property type="entry name" value="MEDIATOR OF RNA POLYMERASE II TRANSCRIPTION SUBUNIT 1"/>
    <property type="match status" value="1"/>
</dbReference>